<evidence type="ECO:0000313" key="5">
    <source>
        <dbReference type="EMBL" id="CAB4953250.1"/>
    </source>
</evidence>
<dbReference type="EMBL" id="CAFBOL010000022">
    <property type="protein sequence ID" value="CAB4985758.1"/>
    <property type="molecule type" value="Genomic_DNA"/>
</dbReference>
<dbReference type="EMBL" id="CAEZYF010000016">
    <property type="protein sequence ID" value="CAB4734531.1"/>
    <property type="molecule type" value="Genomic_DNA"/>
</dbReference>
<sequence length="491" mass="51798">MISATAPGTTEGISALVAAARAAAAAHGAIDDVAGLAVRVMAEAALGRRPLAGHDTLSLSITLAGTELVIALRDQGEPVSSPPVTMLRMVDLGFLDTADARIDGSGNVTEARLPLPSHTVMLDETGLEVLDEEAPLSDAPVVLRPLEPDDAAALTRCIYRCYGWTYPNTDLYFPDRLAASILSGQRVGEVAVDPSGEVAAHWGAVFVADGVVETGATVTDPRFRRRGLANDLGERLLERLVAMGVRGRMREPVLTHPATQQIALREGAHPVGAYLHASPPLQQVGITDGMLAERISVSVFFSPLAEMPAAEVHIPATFEPLVRRILEPAGWPISIAAARTNDAPERSVLRASYTAEHRTGGLVVEIVGTDLADAVDDALTGLRSAGAEMATVQLPAAQPALAVCGAGLSALGLGFATFLPDMGSYGPALTLQWLADPDIDMSAWVFADERVESLIRAIADQARDLGDDIVRRRRRQARRLRLFAALPVAAG</sequence>
<dbReference type="EMBL" id="CAFBMT010000026">
    <property type="protein sequence ID" value="CAB4953250.1"/>
    <property type="molecule type" value="Genomic_DNA"/>
</dbReference>
<gene>
    <name evidence="3" type="ORF">UFOPK2656_02380</name>
    <name evidence="4" type="ORF">UFOPK3099_02406</name>
    <name evidence="5" type="ORF">UFOPK3651_02999</name>
    <name evidence="6" type="ORF">UFOPK3931_01127</name>
    <name evidence="2" type="ORF">UFOPK4189_02305</name>
</gene>
<feature type="domain" description="N-acetyltransferase" evidence="1">
    <location>
        <begin position="141"/>
        <end position="293"/>
    </location>
</feature>
<evidence type="ECO:0000313" key="3">
    <source>
        <dbReference type="EMBL" id="CAB4734531.1"/>
    </source>
</evidence>
<dbReference type="AlphaFoldDB" id="A0A6J7ALI8"/>
<protein>
    <submittedName>
        <fullName evidence="4">Unannotated protein</fullName>
    </submittedName>
</protein>
<evidence type="ECO:0000259" key="1">
    <source>
        <dbReference type="PROSITE" id="PS51186"/>
    </source>
</evidence>
<evidence type="ECO:0000313" key="4">
    <source>
        <dbReference type="EMBL" id="CAB4833752.1"/>
    </source>
</evidence>
<dbReference type="InterPro" id="IPR016181">
    <property type="entry name" value="Acyl_CoA_acyltransferase"/>
</dbReference>
<name>A0A6J7ALI8_9ZZZZ</name>
<dbReference type="GO" id="GO:0016747">
    <property type="term" value="F:acyltransferase activity, transferring groups other than amino-acyl groups"/>
    <property type="evidence" value="ECO:0007669"/>
    <property type="project" value="InterPro"/>
</dbReference>
<dbReference type="Gene3D" id="3.40.630.30">
    <property type="match status" value="1"/>
</dbReference>
<dbReference type="EMBL" id="CAFAAV010000235">
    <property type="protein sequence ID" value="CAB4833752.1"/>
    <property type="molecule type" value="Genomic_DNA"/>
</dbReference>
<accession>A0A6J7ALI8</accession>
<reference evidence="4" key="1">
    <citation type="submission" date="2020-05" db="EMBL/GenBank/DDBJ databases">
        <authorList>
            <person name="Chiriac C."/>
            <person name="Salcher M."/>
            <person name="Ghai R."/>
            <person name="Kavagutti S V."/>
        </authorList>
    </citation>
    <scope>NUCLEOTIDE SEQUENCE</scope>
</reference>
<dbReference type="InterPro" id="IPR000182">
    <property type="entry name" value="GNAT_dom"/>
</dbReference>
<organism evidence="4">
    <name type="scientific">freshwater metagenome</name>
    <dbReference type="NCBI Taxonomy" id="449393"/>
    <lineage>
        <taxon>unclassified sequences</taxon>
        <taxon>metagenomes</taxon>
        <taxon>ecological metagenomes</taxon>
    </lineage>
</organism>
<evidence type="ECO:0000313" key="6">
    <source>
        <dbReference type="EMBL" id="CAB4985758.1"/>
    </source>
</evidence>
<proteinExistence type="predicted"/>
<dbReference type="PROSITE" id="PS51186">
    <property type="entry name" value="GNAT"/>
    <property type="match status" value="1"/>
</dbReference>
<dbReference type="EMBL" id="CAESGF010000015">
    <property type="protein sequence ID" value="CAB4364545.1"/>
    <property type="molecule type" value="Genomic_DNA"/>
</dbReference>
<evidence type="ECO:0000313" key="2">
    <source>
        <dbReference type="EMBL" id="CAB4364545.1"/>
    </source>
</evidence>
<dbReference type="SUPFAM" id="SSF55729">
    <property type="entry name" value="Acyl-CoA N-acyltransferases (Nat)"/>
    <property type="match status" value="1"/>
</dbReference>